<dbReference type="GO" id="GO:0005737">
    <property type="term" value="C:cytoplasm"/>
    <property type="evidence" value="ECO:0007669"/>
    <property type="project" value="TreeGrafter"/>
</dbReference>
<dbReference type="OrthoDB" id="2159384at2759"/>
<proteinExistence type="predicted"/>
<dbReference type="PROSITE" id="PS51380">
    <property type="entry name" value="EXS"/>
    <property type="match status" value="1"/>
</dbReference>
<protein>
    <submittedName>
        <fullName evidence="7">Protein ERD1 2 like protein</fullName>
    </submittedName>
</protein>
<dbReference type="InterPro" id="IPR004342">
    <property type="entry name" value="EXS_C"/>
</dbReference>
<comment type="caution">
    <text evidence="7">The sequence shown here is derived from an EMBL/GenBank/DDBJ whole genome shotgun (WGS) entry which is preliminary data.</text>
</comment>
<accession>A0A8I3AJQ2</accession>
<organism evidence="7 8">
    <name type="scientific">Verticillium longisporum</name>
    <name type="common">Verticillium dahliae var. longisporum</name>
    <dbReference type="NCBI Taxonomy" id="100787"/>
    <lineage>
        <taxon>Eukaryota</taxon>
        <taxon>Fungi</taxon>
        <taxon>Dikarya</taxon>
        <taxon>Ascomycota</taxon>
        <taxon>Pezizomycotina</taxon>
        <taxon>Sordariomycetes</taxon>
        <taxon>Hypocreomycetidae</taxon>
        <taxon>Glomerellales</taxon>
        <taxon>Plectosphaerellaceae</taxon>
        <taxon>Verticillium</taxon>
    </lineage>
</organism>
<evidence type="ECO:0000256" key="3">
    <source>
        <dbReference type="ARBA" id="ARBA00022989"/>
    </source>
</evidence>
<gene>
    <name evidence="7" type="ORF">HYQ45_013135</name>
</gene>
<name>A0A8I3AJQ2_VERLO</name>
<dbReference type="Proteomes" id="UP000689129">
    <property type="component" value="Unassembled WGS sequence"/>
</dbReference>
<dbReference type="Pfam" id="PF03124">
    <property type="entry name" value="EXS"/>
    <property type="match status" value="2"/>
</dbReference>
<evidence type="ECO:0000256" key="4">
    <source>
        <dbReference type="ARBA" id="ARBA00023136"/>
    </source>
</evidence>
<evidence type="ECO:0000256" key="1">
    <source>
        <dbReference type="ARBA" id="ARBA00004141"/>
    </source>
</evidence>
<keyword evidence="4 5" id="KW-0472">Membrane</keyword>
<comment type="subcellular location">
    <subcellularLocation>
        <location evidence="1">Membrane</location>
        <topology evidence="1">Multi-pass membrane protein</topology>
    </subcellularLocation>
</comment>
<dbReference type="EMBL" id="JAEMWZ010000313">
    <property type="protein sequence ID" value="KAG7125521.1"/>
    <property type="molecule type" value="Genomic_DNA"/>
</dbReference>
<dbReference type="PANTHER" id="PTHR10783:SF46">
    <property type="entry name" value="PROTEIN ERD1 HOMOLOG 2"/>
    <property type="match status" value="1"/>
</dbReference>
<evidence type="ECO:0000313" key="8">
    <source>
        <dbReference type="Proteomes" id="UP000689129"/>
    </source>
</evidence>
<dbReference type="PANTHER" id="PTHR10783">
    <property type="entry name" value="XENOTROPIC AND POLYTROPIC RETROVIRUS RECEPTOR 1-RELATED"/>
    <property type="match status" value="1"/>
</dbReference>
<keyword evidence="3 5" id="KW-1133">Transmembrane helix</keyword>
<dbReference type="AlphaFoldDB" id="A0A8I3AJQ2"/>
<feature type="domain" description="EXS" evidence="6">
    <location>
        <begin position="292"/>
        <end position="499"/>
    </location>
</feature>
<sequence>MDGDPKVESGLDSFSLTFPLPYRVGFIIILAVWGWGINLQYLTRAKIDVPSLIKYPARTSVTQPAHHLSTYRLATVLSALFSFSITIFWLFTRRNPELVIQYDWMPMTFLVATTLRRVSIGGIAQAQDGKFGDILLADALTSYAKVLADLYVTLCMFFTPTGASTARPDRGCGGAVMCLTEYFRVRRAPYKESTGWGGQHLANAAKYSTAFPVIILSAIQRSLPADQPKPGLNRAWLAAVLLNSLYSFYWDVTKDWDLTLFAPARERSAPDHPFGLRRRLLFYPPLVYYLVMGLDLMLRCTWALKLSPHLDRLRVRRAPYKESTGWGGQHLANAAKYSTAFPVIILSAIQRSLPADQPKPGLNRAWLAAVLLNSLYSFYWDVTKDWDLTLFAPARERSAPDHPFGLRRRLLFYPPLVYYLVMGLDLMLRCTWALKLSPHLDRLTDFESSIFLIQFLEVFRRWVWIFFRVETEWIRNSPTGLGVDDILLGDYQGSLDRRR</sequence>
<reference evidence="7" key="1">
    <citation type="journal article" date="2021" name="Mol. Plant Pathol.">
        <title>A 20-kb lineage-specific genomic region tames virulence in pathogenic amphidiploid Verticillium longisporum.</title>
        <authorList>
            <person name="Harting R."/>
            <person name="Starke J."/>
            <person name="Kusch H."/>
            <person name="Poggeler S."/>
            <person name="Maurus I."/>
            <person name="Schluter R."/>
            <person name="Landesfeind M."/>
            <person name="Bulla I."/>
            <person name="Nowrousian M."/>
            <person name="de Jonge R."/>
            <person name="Stahlhut G."/>
            <person name="Hoff K.J."/>
            <person name="Asshauer K.P."/>
            <person name="Thurmer A."/>
            <person name="Stanke M."/>
            <person name="Daniel R."/>
            <person name="Morgenstern B."/>
            <person name="Thomma B.P.H.J."/>
            <person name="Kronstad J.W."/>
            <person name="Braus-Stromeyer S.A."/>
            <person name="Braus G.H."/>
        </authorList>
    </citation>
    <scope>NUCLEOTIDE SEQUENCE</scope>
    <source>
        <strain evidence="7">Vl32</strain>
    </source>
</reference>
<keyword evidence="2 5" id="KW-0812">Transmembrane</keyword>
<evidence type="ECO:0000313" key="7">
    <source>
        <dbReference type="EMBL" id="KAG7125521.1"/>
    </source>
</evidence>
<evidence type="ECO:0000256" key="2">
    <source>
        <dbReference type="ARBA" id="ARBA00022692"/>
    </source>
</evidence>
<feature type="transmembrane region" description="Helical" evidence="5">
    <location>
        <begin position="20"/>
        <end position="37"/>
    </location>
</feature>
<evidence type="ECO:0000256" key="5">
    <source>
        <dbReference type="SAM" id="Phobius"/>
    </source>
</evidence>
<feature type="transmembrane region" description="Helical" evidence="5">
    <location>
        <begin position="73"/>
        <end position="92"/>
    </location>
</feature>
<dbReference type="GO" id="GO:0016020">
    <property type="term" value="C:membrane"/>
    <property type="evidence" value="ECO:0007669"/>
    <property type="project" value="UniProtKB-SubCell"/>
</dbReference>
<evidence type="ECO:0000259" key="6">
    <source>
        <dbReference type="PROSITE" id="PS51380"/>
    </source>
</evidence>